<sequence length="193" mass="21497">MTRWIFVSQMTVGMVTMALIFLVVGFQVKAEYFQLEPEKVFIQVPAPPSPAPEPEVIVKWKISEPVERIVKIPPADRDFATYVEFREVMAKYHEGVLLVGGTCIEQSRLIVKVGREDGWDISTEMVNNDTHMVVKGFLLDAGNGRSGIGLFDQETGKVWLKYQVQITAGNGGSYPTAVTTPPDDGKKPKKPKK</sequence>
<protein>
    <submittedName>
        <fullName evidence="2">Uncharacterized protein</fullName>
    </submittedName>
</protein>
<feature type="region of interest" description="Disordered" evidence="1">
    <location>
        <begin position="171"/>
        <end position="193"/>
    </location>
</feature>
<evidence type="ECO:0000256" key="1">
    <source>
        <dbReference type="SAM" id="MobiDB-lite"/>
    </source>
</evidence>
<proteinExistence type="predicted"/>
<comment type="caution">
    <text evidence="2">The sequence shown here is derived from an EMBL/GenBank/DDBJ whole genome shotgun (WGS) entry which is preliminary data.</text>
</comment>
<reference evidence="2" key="1">
    <citation type="journal article" date="2015" name="Nature">
        <title>Complex archaea that bridge the gap between prokaryotes and eukaryotes.</title>
        <authorList>
            <person name="Spang A."/>
            <person name="Saw J.H."/>
            <person name="Jorgensen S.L."/>
            <person name="Zaremba-Niedzwiedzka K."/>
            <person name="Martijn J."/>
            <person name="Lind A.E."/>
            <person name="van Eijk R."/>
            <person name="Schleper C."/>
            <person name="Guy L."/>
            <person name="Ettema T.J."/>
        </authorList>
    </citation>
    <scope>NUCLEOTIDE SEQUENCE</scope>
</reference>
<dbReference type="EMBL" id="LAZR01019789">
    <property type="protein sequence ID" value="KKL91222.1"/>
    <property type="molecule type" value="Genomic_DNA"/>
</dbReference>
<gene>
    <name evidence="2" type="ORF">LCGC14_1896840</name>
</gene>
<organism evidence="2">
    <name type="scientific">marine sediment metagenome</name>
    <dbReference type="NCBI Taxonomy" id="412755"/>
    <lineage>
        <taxon>unclassified sequences</taxon>
        <taxon>metagenomes</taxon>
        <taxon>ecological metagenomes</taxon>
    </lineage>
</organism>
<dbReference type="AlphaFoldDB" id="A0A0F9IVV2"/>
<accession>A0A0F9IVV2</accession>
<name>A0A0F9IVV2_9ZZZZ</name>
<evidence type="ECO:0000313" key="2">
    <source>
        <dbReference type="EMBL" id="KKL91222.1"/>
    </source>
</evidence>